<dbReference type="STRING" id="391165.GbCGDNIH1_2431"/>
<dbReference type="HOGENOM" id="CLU_3025912_0_0_5"/>
<evidence type="ECO:0000313" key="1">
    <source>
        <dbReference type="EMBL" id="ABI63329.1"/>
    </source>
</evidence>
<dbReference type="Proteomes" id="UP000001963">
    <property type="component" value="Chromosome"/>
</dbReference>
<keyword evidence="2" id="KW-1185">Reference proteome</keyword>
<accession>Q0BPC3</accession>
<dbReference type="AlphaFoldDB" id="Q0BPC3"/>
<dbReference type="EMBL" id="CP000394">
    <property type="protein sequence ID" value="ABI63329.1"/>
    <property type="molecule type" value="Genomic_DNA"/>
</dbReference>
<protein>
    <submittedName>
        <fullName evidence="1">Uncharacterized protein</fullName>
    </submittedName>
</protein>
<reference evidence="1 2" key="1">
    <citation type="journal article" date="2007" name="J. Bacteriol.">
        <title>Genome sequence analysis of the emerging human pathogenic acetic acid bacterium Granulibacter bethesdensis.</title>
        <authorList>
            <person name="Greenberg D.E."/>
            <person name="Porcella S.F."/>
            <person name="Zelazny A.M."/>
            <person name="Virtaneva K."/>
            <person name="Sturdevant D.E."/>
            <person name="Kupko J.J.III."/>
            <person name="Barbian K.D."/>
            <person name="Babar A."/>
            <person name="Dorward D.W."/>
            <person name="Holland S.M."/>
        </authorList>
    </citation>
    <scope>NUCLEOTIDE SEQUENCE [LARGE SCALE GENOMIC DNA]</scope>
    <source>
        <strain evidence="2">ATCC BAA-1260 / CGDNIH1</strain>
    </source>
</reference>
<gene>
    <name evidence="1" type="ordered locus">GbCGDNIH1_2431</name>
</gene>
<organism evidence="1 2">
    <name type="scientific">Granulibacter bethesdensis (strain ATCC BAA-1260 / CGDNIH1)</name>
    <dbReference type="NCBI Taxonomy" id="391165"/>
    <lineage>
        <taxon>Bacteria</taxon>
        <taxon>Pseudomonadati</taxon>
        <taxon>Pseudomonadota</taxon>
        <taxon>Alphaproteobacteria</taxon>
        <taxon>Acetobacterales</taxon>
        <taxon>Acetobacteraceae</taxon>
        <taxon>Granulibacter</taxon>
    </lineage>
</organism>
<sequence>MSSKDRITDLKKACLFQSQKSPVLFDPSQCVTKQSYNIFDGYAFPLQHIDVKAKA</sequence>
<dbReference type="KEGG" id="gbe:GbCGDNIH1_2431"/>
<name>Q0BPC3_GRABC</name>
<evidence type="ECO:0000313" key="2">
    <source>
        <dbReference type="Proteomes" id="UP000001963"/>
    </source>
</evidence>
<proteinExistence type="predicted"/>